<dbReference type="Pfam" id="PF01734">
    <property type="entry name" value="Patatin"/>
    <property type="match status" value="1"/>
</dbReference>
<evidence type="ECO:0000256" key="5">
    <source>
        <dbReference type="ARBA" id="ARBA00022963"/>
    </source>
</evidence>
<accession>A0A6A7A088</accession>
<dbReference type="SUPFAM" id="SSF52540">
    <property type="entry name" value="P-loop containing nucleoside triphosphate hydrolases"/>
    <property type="match status" value="1"/>
</dbReference>
<keyword evidence="5 8" id="KW-0442">Lipid degradation</keyword>
<dbReference type="InterPro" id="IPR001841">
    <property type="entry name" value="Znf_RING"/>
</dbReference>
<feature type="active site" description="Nucleophile" evidence="8">
    <location>
        <position position="763"/>
    </location>
</feature>
<keyword evidence="4" id="KW-0862">Zinc</keyword>
<dbReference type="PROSITE" id="PS00518">
    <property type="entry name" value="ZF_RING_1"/>
    <property type="match status" value="1"/>
</dbReference>
<dbReference type="GO" id="GO:0016020">
    <property type="term" value="C:membrane"/>
    <property type="evidence" value="ECO:0007669"/>
    <property type="project" value="TreeGrafter"/>
</dbReference>
<dbReference type="PANTHER" id="PTHR24185:SF1">
    <property type="entry name" value="CALCIUM-INDEPENDENT PHOSPHOLIPASE A2-GAMMA"/>
    <property type="match status" value="1"/>
</dbReference>
<sequence>MTSPQFDDCDSKGPGCTRNTAETWYCVDCQCSLCELCWPQVLPHTGGRTGRDGPHEQVQHHIYLKLKAILEPKYDESDLEELHRRDLDTTWFGIRRDSTGQPLLADYDVYSTLLRGPLINSKDKYPQLVSFIGQTNAGKSTLIKMLIELHEQSATPGDLTFPSPVVGLPRLEQQSGQEDQSRIPLEHIPTSADVHLYADPVRFNKKTPLLYADCEGLTGGENPPIGAQENRTSLFTTESSIARLTPGRLRPLAWADTEKKRTRGFFVRQMYPRILYTLSDVVVFVVPDANSKTFEVTTLRPLLEWADASLETSINQPTLPHAIIALNGSDPSSNKDIWDSEFATWSLLEANKHCLDRRHHYFANLADEWREKGKRINTILDLIHCYYSTFRVIRIPRKGRYQLLHSQIENLHGMITAGCKSSFDSKRQANMLWKSHEMHVYFQSAFDHFAETLDRPFNFIAVSLLNNPIPDDFGGHILQLAIAIQAHDRQHQSTWIFDQLAKLVASSVLLDCVRNRKAGMPEDLFVHYENYCRNAIEGFWRRSTPCDFHIGHDHCVNVASNHDPKGHQNAKGKIIAAGEFVSSFQPIQYFPRWTNRIKAAIRQLNSDLQKASRGAQSSSKDSCLLRIHSNNMHRFFVAIGPAGHFLSHATCFCCLMQSPQHVLRCGHVLCTQCVRAYGKSLVADTDSKSVVSLDCCPLHPAETQWRAPCIIRFKPDHAGVRLLCLDGGGMRGIVELEVLRAIQNQIGNRVPVQAFFDLIVGTSTGGIIALAFGVKNWSIRRCADRFRKLCGAAFTPRLMQAIPILKYIITLKLASRYQTTPLRKALKSSLGEQPLFGNNGRRRSNHSAKIAVTATDQAGTRPIIIANYSRKDSNSVPQRSGEYEFLRPDGPDQELTVWEAAAATSAAPSYFRPFEHAPTKRTYLDGAIYHNNPVRLVHRERKLLWPDVADRDPDIFLSIGTSQNVANMRRSLSSEGSSSRANQRTNATETDKTTRLRKRAFPKVRQIFTTMHNRIDSILDAELAWKDFCKDIANVDEANKETSRYVRINPGISYNPPSLDDVRMFKRLQRDVRRELRSADSRAETARVTHMLIASSFYYE</sequence>
<dbReference type="SUPFAM" id="SSF52151">
    <property type="entry name" value="FabD/lysophospholipase-like"/>
    <property type="match status" value="1"/>
</dbReference>
<dbReference type="GO" id="GO:0047499">
    <property type="term" value="F:calcium-independent phospholipase A2 activity"/>
    <property type="evidence" value="ECO:0007669"/>
    <property type="project" value="TreeGrafter"/>
</dbReference>
<feature type="active site" description="Proton acceptor" evidence="8">
    <location>
        <position position="925"/>
    </location>
</feature>
<dbReference type="InterPro" id="IPR017907">
    <property type="entry name" value="Znf_RING_CS"/>
</dbReference>
<evidence type="ECO:0000259" key="10">
    <source>
        <dbReference type="PROSITE" id="PS50089"/>
    </source>
</evidence>
<name>A0A6A7A088_9PLEO</name>
<evidence type="ECO:0000256" key="7">
    <source>
        <dbReference type="PROSITE-ProRule" id="PRU00175"/>
    </source>
</evidence>
<feature type="short sequence motif" description="GXGXXG" evidence="8">
    <location>
        <begin position="727"/>
        <end position="732"/>
    </location>
</feature>
<evidence type="ECO:0000256" key="6">
    <source>
        <dbReference type="ARBA" id="ARBA00023098"/>
    </source>
</evidence>
<proteinExistence type="predicted"/>
<evidence type="ECO:0000256" key="4">
    <source>
        <dbReference type="ARBA" id="ARBA00022833"/>
    </source>
</evidence>
<feature type="short sequence motif" description="DGA/G" evidence="8">
    <location>
        <begin position="925"/>
        <end position="927"/>
    </location>
</feature>
<organism evidence="12 13">
    <name type="scientific">Ophiobolus disseminans</name>
    <dbReference type="NCBI Taxonomy" id="1469910"/>
    <lineage>
        <taxon>Eukaryota</taxon>
        <taxon>Fungi</taxon>
        <taxon>Dikarya</taxon>
        <taxon>Ascomycota</taxon>
        <taxon>Pezizomycotina</taxon>
        <taxon>Dothideomycetes</taxon>
        <taxon>Pleosporomycetidae</taxon>
        <taxon>Pleosporales</taxon>
        <taxon>Pleosporineae</taxon>
        <taxon>Phaeosphaeriaceae</taxon>
        <taxon>Ophiobolus</taxon>
    </lineage>
</organism>
<keyword evidence="1" id="KW-0479">Metal-binding</keyword>
<feature type="domain" description="PNPLA" evidence="11">
    <location>
        <begin position="723"/>
        <end position="938"/>
    </location>
</feature>
<evidence type="ECO:0000256" key="1">
    <source>
        <dbReference type="ARBA" id="ARBA00022723"/>
    </source>
</evidence>
<protein>
    <submittedName>
        <fullName evidence="12">FabD/lysophospholipase-like protein</fullName>
    </submittedName>
</protein>
<feature type="compositionally biased region" description="Low complexity" evidence="9">
    <location>
        <begin position="969"/>
        <end position="980"/>
    </location>
</feature>
<keyword evidence="2 7" id="KW-0863">Zinc-finger</keyword>
<dbReference type="AlphaFoldDB" id="A0A6A7A088"/>
<dbReference type="PANTHER" id="PTHR24185">
    <property type="entry name" value="CALCIUM-INDEPENDENT PHOSPHOLIPASE A2-GAMMA"/>
    <property type="match status" value="1"/>
</dbReference>
<dbReference type="CDD" id="cd19757">
    <property type="entry name" value="Bbox1"/>
    <property type="match status" value="1"/>
</dbReference>
<feature type="region of interest" description="Disordered" evidence="9">
    <location>
        <begin position="968"/>
        <end position="994"/>
    </location>
</feature>
<dbReference type="EMBL" id="MU006226">
    <property type="protein sequence ID" value="KAF2826308.1"/>
    <property type="molecule type" value="Genomic_DNA"/>
</dbReference>
<gene>
    <name evidence="12" type="ORF">CC86DRAFT_417371</name>
</gene>
<dbReference type="InterPro" id="IPR016035">
    <property type="entry name" value="Acyl_Trfase/lysoPLipase"/>
</dbReference>
<dbReference type="Gene3D" id="3.40.1090.10">
    <property type="entry name" value="Cytosolic phospholipase A2 catalytic domain"/>
    <property type="match status" value="1"/>
</dbReference>
<evidence type="ECO:0000259" key="11">
    <source>
        <dbReference type="PROSITE" id="PS51635"/>
    </source>
</evidence>
<evidence type="ECO:0000256" key="3">
    <source>
        <dbReference type="ARBA" id="ARBA00022801"/>
    </source>
</evidence>
<feature type="short sequence motif" description="GXSXG" evidence="8">
    <location>
        <begin position="761"/>
        <end position="765"/>
    </location>
</feature>
<dbReference type="InterPro" id="IPR002641">
    <property type="entry name" value="PNPLA_dom"/>
</dbReference>
<evidence type="ECO:0000256" key="8">
    <source>
        <dbReference type="PROSITE-ProRule" id="PRU01161"/>
    </source>
</evidence>
<dbReference type="GO" id="GO:0046486">
    <property type="term" value="P:glycerolipid metabolic process"/>
    <property type="evidence" value="ECO:0007669"/>
    <property type="project" value="UniProtKB-ARBA"/>
</dbReference>
<dbReference type="Proteomes" id="UP000799424">
    <property type="component" value="Unassembled WGS sequence"/>
</dbReference>
<feature type="non-terminal residue" evidence="12">
    <location>
        <position position="1100"/>
    </location>
</feature>
<keyword evidence="3 8" id="KW-0378">Hydrolase</keyword>
<dbReference type="PROSITE" id="PS51635">
    <property type="entry name" value="PNPLA"/>
    <property type="match status" value="1"/>
</dbReference>
<dbReference type="GO" id="GO:0008270">
    <property type="term" value="F:zinc ion binding"/>
    <property type="evidence" value="ECO:0007669"/>
    <property type="project" value="UniProtKB-KW"/>
</dbReference>
<reference evidence="12" key="1">
    <citation type="journal article" date="2020" name="Stud. Mycol.">
        <title>101 Dothideomycetes genomes: a test case for predicting lifestyles and emergence of pathogens.</title>
        <authorList>
            <person name="Haridas S."/>
            <person name="Albert R."/>
            <person name="Binder M."/>
            <person name="Bloem J."/>
            <person name="Labutti K."/>
            <person name="Salamov A."/>
            <person name="Andreopoulos B."/>
            <person name="Baker S."/>
            <person name="Barry K."/>
            <person name="Bills G."/>
            <person name="Bluhm B."/>
            <person name="Cannon C."/>
            <person name="Castanera R."/>
            <person name="Culley D."/>
            <person name="Daum C."/>
            <person name="Ezra D."/>
            <person name="Gonzalez J."/>
            <person name="Henrissat B."/>
            <person name="Kuo A."/>
            <person name="Liang C."/>
            <person name="Lipzen A."/>
            <person name="Lutzoni F."/>
            <person name="Magnuson J."/>
            <person name="Mondo S."/>
            <person name="Nolan M."/>
            <person name="Ohm R."/>
            <person name="Pangilinan J."/>
            <person name="Park H.-J."/>
            <person name="Ramirez L."/>
            <person name="Alfaro M."/>
            <person name="Sun H."/>
            <person name="Tritt A."/>
            <person name="Yoshinaga Y."/>
            <person name="Zwiers L.-H."/>
            <person name="Turgeon B."/>
            <person name="Goodwin S."/>
            <person name="Spatafora J."/>
            <person name="Crous P."/>
            <person name="Grigoriev I."/>
        </authorList>
    </citation>
    <scope>NUCLEOTIDE SEQUENCE</scope>
    <source>
        <strain evidence="12">CBS 113818</strain>
    </source>
</reference>
<keyword evidence="6 8" id="KW-0443">Lipid metabolism</keyword>
<evidence type="ECO:0000313" key="12">
    <source>
        <dbReference type="EMBL" id="KAF2826308.1"/>
    </source>
</evidence>
<dbReference type="OrthoDB" id="194358at2759"/>
<dbReference type="CDD" id="cd07199">
    <property type="entry name" value="Pat17_PNPLA8_PNPLA9_like"/>
    <property type="match status" value="1"/>
</dbReference>
<evidence type="ECO:0000256" key="9">
    <source>
        <dbReference type="SAM" id="MobiDB-lite"/>
    </source>
</evidence>
<dbReference type="PROSITE" id="PS50089">
    <property type="entry name" value="ZF_RING_2"/>
    <property type="match status" value="1"/>
</dbReference>
<dbReference type="GO" id="GO:0016042">
    <property type="term" value="P:lipid catabolic process"/>
    <property type="evidence" value="ECO:0007669"/>
    <property type="project" value="UniProtKB-UniRule"/>
</dbReference>
<dbReference type="GO" id="GO:0019369">
    <property type="term" value="P:arachidonate metabolic process"/>
    <property type="evidence" value="ECO:0007669"/>
    <property type="project" value="TreeGrafter"/>
</dbReference>
<evidence type="ECO:0000256" key="2">
    <source>
        <dbReference type="ARBA" id="ARBA00022771"/>
    </source>
</evidence>
<feature type="domain" description="RING-type" evidence="10">
    <location>
        <begin position="651"/>
        <end position="699"/>
    </location>
</feature>
<evidence type="ECO:0000313" key="13">
    <source>
        <dbReference type="Proteomes" id="UP000799424"/>
    </source>
</evidence>
<dbReference type="InterPro" id="IPR027417">
    <property type="entry name" value="P-loop_NTPase"/>
</dbReference>
<keyword evidence="13" id="KW-1185">Reference proteome</keyword>